<sequence length="466" mass="50676">MLNLTITVPDGSSNHGNPRLLCTPPSWFDYIIFFFSNYFAHAATVITNPGQGRKETIFVILAALLFPGLGIVRAMEAIRRHSSFEFDPLRRALRAGALCMVVRLGSETSQGPNPLTLEEGRRGVLVSTAKESNEKIGPAGVGITATDADIAQVKALTPSRKDSAKKLEERPWWDPAHPVFLPDDAVVHGQYRLPAGYALAFVPLKAARELESPDQASSNTLASSYNFPKMLISLIQAAWAIITLYRARGDQIQEFGYAAFGLTVAPYAFMSLMNIIGSLLNPEYNAIFLVRTPLMDQAESHAEFNGGGFFAAEVLFKAVENPKRPHHPSSAINVPVLTIHAFGPDLDDDKLLIEYGRMNILLDYGVMIEYGAVIVGCIPLAIIGALSGFQPGNSSSLQRGFTLSWVVMGIITAPFFYNLDKAPQGRDVARFYFGRAAIIIYGAAAIGGMAMVGLMIRDFGVCTLLL</sequence>
<feature type="transmembrane region" description="Helical" evidence="1">
    <location>
        <begin position="27"/>
        <end position="45"/>
    </location>
</feature>
<dbReference type="EMBL" id="JAUDZG010000007">
    <property type="protein sequence ID" value="KAK3302748.1"/>
    <property type="molecule type" value="Genomic_DNA"/>
</dbReference>
<feature type="transmembrane region" description="Helical" evidence="1">
    <location>
        <begin position="367"/>
        <end position="389"/>
    </location>
</feature>
<feature type="transmembrane region" description="Helical" evidence="1">
    <location>
        <begin position="431"/>
        <end position="456"/>
    </location>
</feature>
<feature type="transmembrane region" description="Helical" evidence="1">
    <location>
        <begin position="57"/>
        <end position="75"/>
    </location>
</feature>
<proteinExistence type="predicted"/>
<organism evidence="2 3">
    <name type="scientific">Chaetomium strumarium</name>
    <dbReference type="NCBI Taxonomy" id="1170767"/>
    <lineage>
        <taxon>Eukaryota</taxon>
        <taxon>Fungi</taxon>
        <taxon>Dikarya</taxon>
        <taxon>Ascomycota</taxon>
        <taxon>Pezizomycotina</taxon>
        <taxon>Sordariomycetes</taxon>
        <taxon>Sordariomycetidae</taxon>
        <taxon>Sordariales</taxon>
        <taxon>Chaetomiaceae</taxon>
        <taxon>Chaetomium</taxon>
    </lineage>
</organism>
<gene>
    <name evidence="2" type="ORF">B0T15DRAFT_314050</name>
</gene>
<reference evidence="2" key="2">
    <citation type="submission" date="2023-06" db="EMBL/GenBank/DDBJ databases">
        <authorList>
            <consortium name="Lawrence Berkeley National Laboratory"/>
            <person name="Mondo S.J."/>
            <person name="Hensen N."/>
            <person name="Bonometti L."/>
            <person name="Westerberg I."/>
            <person name="Brannstrom I.O."/>
            <person name="Guillou S."/>
            <person name="Cros-Aarteil S."/>
            <person name="Calhoun S."/>
            <person name="Haridas S."/>
            <person name="Kuo A."/>
            <person name="Pangilinan J."/>
            <person name="Riley R."/>
            <person name="Labutti K."/>
            <person name="Andreopoulos B."/>
            <person name="Lipzen A."/>
            <person name="Chen C."/>
            <person name="Yanf M."/>
            <person name="Daum C."/>
            <person name="Ng V."/>
            <person name="Clum A."/>
            <person name="Steindorff A."/>
            <person name="Ohm R."/>
            <person name="Martin F."/>
            <person name="Silar P."/>
            <person name="Natvig D."/>
            <person name="Lalanne C."/>
            <person name="Gautier V."/>
            <person name="Ament-Velasquez S.L."/>
            <person name="Kruys A."/>
            <person name="Hutchinson M.I."/>
            <person name="Powell A.J."/>
            <person name="Barry K."/>
            <person name="Miller A.N."/>
            <person name="Grigoriev I.V."/>
            <person name="Debuchy R."/>
            <person name="Gladieux P."/>
            <person name="Thoren M.H."/>
            <person name="Johannesson H."/>
        </authorList>
    </citation>
    <scope>NUCLEOTIDE SEQUENCE</scope>
    <source>
        <strain evidence="2">CBS 333.67</strain>
    </source>
</reference>
<reference evidence="2" key="1">
    <citation type="journal article" date="2023" name="Mol. Phylogenet. Evol.">
        <title>Genome-scale phylogeny and comparative genomics of the fungal order Sordariales.</title>
        <authorList>
            <person name="Hensen N."/>
            <person name="Bonometti L."/>
            <person name="Westerberg I."/>
            <person name="Brannstrom I.O."/>
            <person name="Guillou S."/>
            <person name="Cros-Aarteil S."/>
            <person name="Calhoun S."/>
            <person name="Haridas S."/>
            <person name="Kuo A."/>
            <person name="Mondo S."/>
            <person name="Pangilinan J."/>
            <person name="Riley R."/>
            <person name="LaButti K."/>
            <person name="Andreopoulos B."/>
            <person name="Lipzen A."/>
            <person name="Chen C."/>
            <person name="Yan M."/>
            <person name="Daum C."/>
            <person name="Ng V."/>
            <person name="Clum A."/>
            <person name="Steindorff A."/>
            <person name="Ohm R.A."/>
            <person name="Martin F."/>
            <person name="Silar P."/>
            <person name="Natvig D.O."/>
            <person name="Lalanne C."/>
            <person name="Gautier V."/>
            <person name="Ament-Velasquez S.L."/>
            <person name="Kruys A."/>
            <person name="Hutchinson M.I."/>
            <person name="Powell A.J."/>
            <person name="Barry K."/>
            <person name="Miller A.N."/>
            <person name="Grigoriev I.V."/>
            <person name="Debuchy R."/>
            <person name="Gladieux P."/>
            <person name="Hiltunen Thoren M."/>
            <person name="Johannesson H."/>
        </authorList>
    </citation>
    <scope>NUCLEOTIDE SEQUENCE</scope>
    <source>
        <strain evidence="2">CBS 333.67</strain>
    </source>
</reference>
<evidence type="ECO:0000256" key="1">
    <source>
        <dbReference type="SAM" id="Phobius"/>
    </source>
</evidence>
<keyword evidence="3" id="KW-1185">Reference proteome</keyword>
<evidence type="ECO:0000313" key="3">
    <source>
        <dbReference type="Proteomes" id="UP001273166"/>
    </source>
</evidence>
<comment type="caution">
    <text evidence="2">The sequence shown here is derived from an EMBL/GenBank/DDBJ whole genome shotgun (WGS) entry which is preliminary data.</text>
</comment>
<keyword evidence="1" id="KW-0812">Transmembrane</keyword>
<dbReference type="GeneID" id="87882795"/>
<dbReference type="AlphaFoldDB" id="A0AAJ0LYY5"/>
<accession>A0AAJ0LYY5</accession>
<protein>
    <submittedName>
        <fullName evidence="2">Uncharacterized protein</fullName>
    </submittedName>
</protein>
<dbReference type="Proteomes" id="UP001273166">
    <property type="component" value="Unassembled WGS sequence"/>
</dbReference>
<feature type="transmembrane region" description="Helical" evidence="1">
    <location>
        <begin position="257"/>
        <end position="280"/>
    </location>
</feature>
<feature type="transmembrane region" description="Helical" evidence="1">
    <location>
        <begin position="401"/>
        <end position="419"/>
    </location>
</feature>
<dbReference type="RefSeq" id="XP_062718528.1">
    <property type="nucleotide sequence ID" value="XM_062863966.1"/>
</dbReference>
<evidence type="ECO:0000313" key="2">
    <source>
        <dbReference type="EMBL" id="KAK3302748.1"/>
    </source>
</evidence>
<name>A0AAJ0LYY5_9PEZI</name>
<keyword evidence="1" id="KW-1133">Transmembrane helix</keyword>
<keyword evidence="1" id="KW-0472">Membrane</keyword>